<evidence type="ECO:0000313" key="3">
    <source>
        <dbReference type="Proteomes" id="UP000184171"/>
    </source>
</evidence>
<protein>
    <submittedName>
        <fullName evidence="2">Uncharacterized protein</fullName>
    </submittedName>
</protein>
<dbReference type="Gene3D" id="1.10.3210.40">
    <property type="match status" value="1"/>
</dbReference>
<sequence>MGNNHLQFQLSATQGPISGTFRIISPYFGEANSGHPFVRLRLEDFSGHTYAYSWRDDVRHSSGLHEYSRAYIEGNIKHHKSGSVVEIETLVPANLEYQDIVRLIPQGLCPLPELLVELQAALRLITIPALKGFVRQVLMDDGIAFPFVACPASLKHHHNYPGGLLKHSLESFAFIEPQRSFTRDSYELGLVAALLHDIGKILTLTPQMTPTSLGTCVEHDKLTLEVLGPAIQELYQAWPAGAKELRYLLGWKAQRTIPHYNMADLVACSDRLSAGLDMEKRRA</sequence>
<keyword evidence="3" id="KW-1185">Reference proteome</keyword>
<reference evidence="2 3" key="1">
    <citation type="submission" date="2016-11" db="EMBL/GenBank/DDBJ databases">
        <authorList>
            <person name="Jaros S."/>
            <person name="Januszkiewicz K."/>
            <person name="Wedrychowicz H."/>
        </authorList>
    </citation>
    <scope>NUCLEOTIDE SEQUENCE [LARGE SCALE GENOMIC DNA]</scope>
    <source>
        <strain evidence="2 3">DSM 5091</strain>
    </source>
</reference>
<dbReference type="PANTHER" id="PTHR37294:SF1">
    <property type="entry name" value="3'-5' EXORIBONUCLEASE YHAM"/>
    <property type="match status" value="1"/>
</dbReference>
<dbReference type="EMBL" id="FQZT01000022">
    <property type="protein sequence ID" value="SHJ88393.1"/>
    <property type="molecule type" value="Genomic_DNA"/>
</dbReference>
<keyword evidence="1" id="KW-0378">Hydrolase</keyword>
<evidence type="ECO:0000256" key="1">
    <source>
        <dbReference type="ARBA" id="ARBA00022801"/>
    </source>
</evidence>
<accession>A0A1M6MYH5</accession>
<dbReference type="RefSeq" id="WP_072909967.1">
    <property type="nucleotide sequence ID" value="NZ_FQZT01000022.1"/>
</dbReference>
<evidence type="ECO:0000313" key="2">
    <source>
        <dbReference type="EMBL" id="SHJ88393.1"/>
    </source>
</evidence>
<dbReference type="PANTHER" id="PTHR37294">
    <property type="entry name" value="3'-5' EXORIBONUCLEASE YHAM"/>
    <property type="match status" value="1"/>
</dbReference>
<dbReference type="OrthoDB" id="5405115at2"/>
<gene>
    <name evidence="2" type="ORF">SAMN02745165_03443</name>
</gene>
<dbReference type="GO" id="GO:0016787">
    <property type="term" value="F:hydrolase activity"/>
    <property type="evidence" value="ECO:0007669"/>
    <property type="project" value="UniProtKB-KW"/>
</dbReference>
<dbReference type="STRING" id="1122189.SAMN02745165_03443"/>
<dbReference type="Proteomes" id="UP000184171">
    <property type="component" value="Unassembled WGS sequence"/>
</dbReference>
<dbReference type="GO" id="GO:0031125">
    <property type="term" value="P:rRNA 3'-end processing"/>
    <property type="evidence" value="ECO:0007669"/>
    <property type="project" value="TreeGrafter"/>
</dbReference>
<dbReference type="InterPro" id="IPR050798">
    <property type="entry name" value="YhaM_exoribonuc/phosphodiest"/>
</dbReference>
<name>A0A1M6MYH5_MALRU</name>
<proteinExistence type="predicted"/>
<organism evidence="2 3">
    <name type="scientific">Malonomonas rubra DSM 5091</name>
    <dbReference type="NCBI Taxonomy" id="1122189"/>
    <lineage>
        <taxon>Bacteria</taxon>
        <taxon>Pseudomonadati</taxon>
        <taxon>Thermodesulfobacteriota</taxon>
        <taxon>Desulfuromonadia</taxon>
        <taxon>Desulfuromonadales</taxon>
        <taxon>Geopsychrobacteraceae</taxon>
        <taxon>Malonomonas</taxon>
    </lineage>
</organism>
<dbReference type="AlphaFoldDB" id="A0A1M6MYH5"/>